<dbReference type="InterPro" id="IPR007484">
    <property type="entry name" value="Peptidase_M28"/>
</dbReference>
<dbReference type="InParanoid" id="C8X9L1"/>
<sequence precursor="true">MQISARSRVVTGLLTLAELAVLGGCSVWAVTPPPPKAADAPAETFSASRAFTHVDRIGRQLHPAGSAAAADVRDYLVDTLAGLGLDPQVRAGIGATSELGGQYAMADTRNVVARIPGSASTGTLILMAHYDSVQVSHGGNDDGAGVSTLLEIARALTTGPAPANDVVLLFTDAEEACLCGAESFVAHDPLAAGRAVVLNVESRGSTGPSVMFETSPGNADLVSVYGSAVDRPVATSLAVEVYRILPNNTDFTPFLDAGRFTGLNSAYIDGSGVYHAPQDTPASMDQASLQHEGDNALALTRALGGADLTELSAPAAGDASYFPALGLLVRYPGGWVWPLAILALGAVLASAAVAIRRGVAGAGRLLAGLGLAVIPLVLAPLAAQGFWALLVVLRPGYANMLDPWWPGWFRAAVVALVALVVLTWFGLLRRRIGPRPLVIGALGVLALLALLMAGTVPGGSYLAAWPALAGGLGALATMLWPAFWVRVGAALVAGAVAVVILAPTVYLFFPALGLATGAAAALFAVMLGLALLPVLDLLYPAPDGPGHRRWSAAPALAAGLAVLICTGIGLRVDHFDPDHPEPAELAYVLDAGSGRATWVSTDTRPGEWVSRYVTQPGSAADTFGLVRGPVTVGPAQAADLPAPQVSVLTDTSSGDRRTLTLRITPQRAATQPARLIYLGLSGVPVLGASLQGRAVPADELTGGLSVVFHAPPPDGVEVTLELGTSGPATLRVLDGSDGLTGLPGYTPRPEGVGIAGSHTSEMVVVARTVTL</sequence>
<evidence type="ECO:0000256" key="4">
    <source>
        <dbReference type="ARBA" id="ARBA00017435"/>
    </source>
</evidence>
<keyword evidence="9" id="KW-0812">Transmembrane</keyword>
<evidence type="ECO:0000256" key="8">
    <source>
        <dbReference type="ARBA" id="ARBA00031512"/>
    </source>
</evidence>
<reference evidence="11 12" key="2">
    <citation type="journal article" date="2010" name="Stand. Genomic Sci.">
        <title>Complete genome sequence of Nakamurella multipartita type strain (Y-104).</title>
        <authorList>
            <person name="Tice H."/>
            <person name="Mayilraj S."/>
            <person name="Sims D."/>
            <person name="Lapidus A."/>
            <person name="Nolan M."/>
            <person name="Lucas S."/>
            <person name="Glavina Del Rio T."/>
            <person name="Copeland A."/>
            <person name="Cheng J.F."/>
            <person name="Meincke L."/>
            <person name="Bruce D."/>
            <person name="Goodwin L."/>
            <person name="Pitluck S."/>
            <person name="Ivanova N."/>
            <person name="Mavromatis K."/>
            <person name="Ovchinnikova G."/>
            <person name="Pati A."/>
            <person name="Chen A."/>
            <person name="Palaniappan K."/>
            <person name="Land M."/>
            <person name="Hauser L."/>
            <person name="Chang Y.J."/>
            <person name="Jeffries C.D."/>
            <person name="Detter J.C."/>
            <person name="Brettin T."/>
            <person name="Rohde M."/>
            <person name="Goker M."/>
            <person name="Bristow J."/>
            <person name="Eisen J.A."/>
            <person name="Markowitz V."/>
            <person name="Hugenholtz P."/>
            <person name="Kyrpides N.C."/>
            <person name="Klenk H.P."/>
            <person name="Chen F."/>
        </authorList>
    </citation>
    <scope>NUCLEOTIDE SEQUENCE [LARGE SCALE GENOMIC DNA]</scope>
    <source>
        <strain evidence="12">ATCC 700099 / DSM 44233 / CIP 104796 / JCM 9543 / NBRC 105858 / Y-104</strain>
    </source>
</reference>
<protein>
    <recommendedName>
        <fullName evidence="4">Vacuolar membrane protease</fullName>
    </recommendedName>
    <alternativeName>
        <fullName evidence="8">FXNA-related family protease 1</fullName>
    </alternativeName>
</protein>
<evidence type="ECO:0000313" key="12">
    <source>
        <dbReference type="Proteomes" id="UP000002218"/>
    </source>
</evidence>
<dbReference type="Proteomes" id="UP000002218">
    <property type="component" value="Chromosome"/>
</dbReference>
<dbReference type="KEGG" id="nml:Namu_2824"/>
<dbReference type="GO" id="GO:0008235">
    <property type="term" value="F:metalloexopeptidase activity"/>
    <property type="evidence" value="ECO:0007669"/>
    <property type="project" value="InterPro"/>
</dbReference>
<dbReference type="GO" id="GO:0005774">
    <property type="term" value="C:vacuolar membrane"/>
    <property type="evidence" value="ECO:0007669"/>
    <property type="project" value="UniProtKB-SubCell"/>
</dbReference>
<name>C8X9L1_NAKMY</name>
<comment type="similarity">
    <text evidence="3">Belongs to the peptidase M28 family.</text>
</comment>
<gene>
    <name evidence="11" type="ordered locus">Namu_2824</name>
</gene>
<evidence type="ECO:0000313" key="11">
    <source>
        <dbReference type="EMBL" id="ACV79169.1"/>
    </source>
</evidence>
<dbReference type="Gene3D" id="3.40.630.10">
    <property type="entry name" value="Zn peptidases"/>
    <property type="match status" value="1"/>
</dbReference>
<reference evidence="12" key="1">
    <citation type="submission" date="2009-09" db="EMBL/GenBank/DDBJ databases">
        <title>The complete genome of Nakamurella multipartita DSM 44233.</title>
        <authorList>
            <consortium name="US DOE Joint Genome Institute (JGI-PGF)"/>
            <person name="Lucas S."/>
            <person name="Copeland A."/>
            <person name="Lapidus A."/>
            <person name="Glavina del Rio T."/>
            <person name="Dalin E."/>
            <person name="Tice H."/>
            <person name="Bruce D."/>
            <person name="Goodwin L."/>
            <person name="Pitluck S."/>
            <person name="Kyrpides N."/>
            <person name="Mavromatis K."/>
            <person name="Ivanova N."/>
            <person name="Ovchinnikova G."/>
            <person name="Sims D."/>
            <person name="Meincke L."/>
            <person name="Brettin T."/>
            <person name="Detter J.C."/>
            <person name="Han C."/>
            <person name="Larimer F."/>
            <person name="Land M."/>
            <person name="Hauser L."/>
            <person name="Markowitz V."/>
            <person name="Cheng J.-F."/>
            <person name="Hugenholtz P."/>
            <person name="Woyke T."/>
            <person name="Wu D."/>
            <person name="Klenk H.-P."/>
            <person name="Eisen J.A."/>
        </authorList>
    </citation>
    <scope>NUCLEOTIDE SEQUENCE [LARGE SCALE GENOMIC DNA]</scope>
    <source>
        <strain evidence="12">ATCC 700099 / DSM 44233 / CIP 104796 / JCM 9543 / NBRC 105858 / Y-104</strain>
    </source>
</reference>
<feature type="transmembrane region" description="Helical" evidence="9">
    <location>
        <begin position="366"/>
        <end position="387"/>
    </location>
</feature>
<feature type="transmembrane region" description="Helical" evidence="9">
    <location>
        <begin position="335"/>
        <end position="354"/>
    </location>
</feature>
<dbReference type="EMBL" id="CP001737">
    <property type="protein sequence ID" value="ACV79169.1"/>
    <property type="molecule type" value="Genomic_DNA"/>
</dbReference>
<evidence type="ECO:0000256" key="7">
    <source>
        <dbReference type="ARBA" id="ARBA00023180"/>
    </source>
</evidence>
<feature type="transmembrane region" description="Helical" evidence="9">
    <location>
        <begin position="462"/>
        <end position="480"/>
    </location>
</feature>
<feature type="transmembrane region" description="Helical" evidence="9">
    <location>
        <begin position="487"/>
        <end position="509"/>
    </location>
</feature>
<keyword evidence="5" id="KW-0926">Vacuole</keyword>
<evidence type="ECO:0000259" key="10">
    <source>
        <dbReference type="Pfam" id="PF04389"/>
    </source>
</evidence>
<feature type="transmembrane region" description="Helical" evidence="9">
    <location>
        <begin position="515"/>
        <end position="538"/>
    </location>
</feature>
<dbReference type="InterPro" id="IPR045175">
    <property type="entry name" value="M28_fam"/>
</dbReference>
<dbReference type="GO" id="GO:0006508">
    <property type="term" value="P:proteolysis"/>
    <property type="evidence" value="ECO:0007669"/>
    <property type="project" value="InterPro"/>
</dbReference>
<proteinExistence type="inferred from homology"/>
<comment type="function">
    <text evidence="1">May be involved in vacuolar sorting and osmoregulation.</text>
</comment>
<dbReference type="SUPFAM" id="SSF53187">
    <property type="entry name" value="Zn-dependent exopeptidases"/>
    <property type="match status" value="1"/>
</dbReference>
<evidence type="ECO:0000256" key="5">
    <source>
        <dbReference type="ARBA" id="ARBA00022554"/>
    </source>
</evidence>
<evidence type="ECO:0000256" key="6">
    <source>
        <dbReference type="ARBA" id="ARBA00022989"/>
    </source>
</evidence>
<feature type="domain" description="Peptidase M28" evidence="10">
    <location>
        <begin position="110"/>
        <end position="299"/>
    </location>
</feature>
<dbReference type="AlphaFoldDB" id="C8X9L1"/>
<evidence type="ECO:0000256" key="3">
    <source>
        <dbReference type="ARBA" id="ARBA00010918"/>
    </source>
</evidence>
<keyword evidence="6 9" id="KW-1133">Transmembrane helix</keyword>
<dbReference type="PANTHER" id="PTHR12147">
    <property type="entry name" value="METALLOPEPTIDASE M28 FAMILY MEMBER"/>
    <property type="match status" value="1"/>
</dbReference>
<feature type="transmembrane region" description="Helical" evidence="9">
    <location>
        <begin position="437"/>
        <end position="456"/>
    </location>
</feature>
<feature type="transmembrane region" description="Helical" evidence="9">
    <location>
        <begin position="407"/>
        <end position="425"/>
    </location>
</feature>
<keyword evidence="12" id="KW-1185">Reference proteome</keyword>
<evidence type="ECO:0000256" key="1">
    <source>
        <dbReference type="ARBA" id="ARBA00003273"/>
    </source>
</evidence>
<evidence type="ECO:0000256" key="9">
    <source>
        <dbReference type="SAM" id="Phobius"/>
    </source>
</evidence>
<evidence type="ECO:0000256" key="2">
    <source>
        <dbReference type="ARBA" id="ARBA00004128"/>
    </source>
</evidence>
<dbReference type="HOGENOM" id="CLU_019249_1_0_11"/>
<comment type="subcellular location">
    <subcellularLocation>
        <location evidence="2">Vacuole membrane</location>
        <topology evidence="2">Multi-pass membrane protein</topology>
    </subcellularLocation>
</comment>
<keyword evidence="9" id="KW-0472">Membrane</keyword>
<dbReference type="STRING" id="479431.Namu_2824"/>
<dbReference type="PANTHER" id="PTHR12147:SF58">
    <property type="entry name" value="VACUOLAR MEMBRANE PROTEASE"/>
    <property type="match status" value="1"/>
</dbReference>
<feature type="transmembrane region" description="Helical" evidence="9">
    <location>
        <begin position="550"/>
        <end position="570"/>
    </location>
</feature>
<organism evidence="11 12">
    <name type="scientific">Nakamurella multipartita (strain ATCC 700099 / DSM 44233 / CIP 104796 / JCM 9543 / NBRC 105858 / Y-104)</name>
    <name type="common">Microsphaera multipartita</name>
    <dbReference type="NCBI Taxonomy" id="479431"/>
    <lineage>
        <taxon>Bacteria</taxon>
        <taxon>Bacillati</taxon>
        <taxon>Actinomycetota</taxon>
        <taxon>Actinomycetes</taxon>
        <taxon>Nakamurellales</taxon>
        <taxon>Nakamurellaceae</taxon>
        <taxon>Nakamurella</taxon>
    </lineage>
</organism>
<dbReference type="RefSeq" id="WP_015748048.1">
    <property type="nucleotide sequence ID" value="NC_013235.1"/>
</dbReference>
<dbReference type="OrthoDB" id="9778250at2"/>
<dbReference type="Pfam" id="PF04389">
    <property type="entry name" value="Peptidase_M28"/>
    <property type="match status" value="1"/>
</dbReference>
<dbReference type="eggNOG" id="COG2234">
    <property type="taxonomic scope" value="Bacteria"/>
</dbReference>
<accession>C8X9L1</accession>
<keyword evidence="7" id="KW-0325">Glycoprotein</keyword>